<evidence type="ECO:0000313" key="11">
    <source>
        <dbReference type="EMBL" id="OTG09236.1"/>
    </source>
</evidence>
<evidence type="ECO:0000256" key="3">
    <source>
        <dbReference type="ARBA" id="ARBA00022801"/>
    </source>
</evidence>
<feature type="domain" description="Helicase C-terminal" evidence="9">
    <location>
        <begin position="259"/>
        <end position="410"/>
    </location>
</feature>
<dbReference type="CDD" id="cd18787">
    <property type="entry name" value="SF2_C_DEAD"/>
    <property type="match status" value="1"/>
</dbReference>
<accession>A0A251TF69</accession>
<dbReference type="EC" id="3.6.4.13" evidence="1"/>
<feature type="domain" description="DEAD-box RNA helicase Q" evidence="10">
    <location>
        <begin position="13"/>
        <end position="42"/>
    </location>
</feature>
<dbReference type="Pfam" id="PF00271">
    <property type="entry name" value="Helicase_C"/>
    <property type="match status" value="1"/>
</dbReference>
<dbReference type="GO" id="GO:0016973">
    <property type="term" value="P:poly(A)+ mRNA export from nucleus"/>
    <property type="evidence" value="ECO:0000318"/>
    <property type="project" value="GO_Central"/>
</dbReference>
<evidence type="ECO:0000256" key="5">
    <source>
        <dbReference type="ARBA" id="ARBA00022840"/>
    </source>
</evidence>
<keyword evidence="12" id="KW-1185">Reference proteome</keyword>
<dbReference type="CDD" id="cd17963">
    <property type="entry name" value="DEADc_DDX19_DDX25"/>
    <property type="match status" value="1"/>
</dbReference>
<reference evidence="12" key="1">
    <citation type="journal article" date="2017" name="Nature">
        <title>The sunflower genome provides insights into oil metabolism, flowering and Asterid evolution.</title>
        <authorList>
            <person name="Badouin H."/>
            <person name="Gouzy J."/>
            <person name="Grassa C.J."/>
            <person name="Murat F."/>
            <person name="Staton S.E."/>
            <person name="Cottret L."/>
            <person name="Lelandais-Briere C."/>
            <person name="Owens G.L."/>
            <person name="Carrere S."/>
            <person name="Mayjonade B."/>
            <person name="Legrand L."/>
            <person name="Gill N."/>
            <person name="Kane N.C."/>
            <person name="Bowers J.E."/>
            <person name="Hubner S."/>
            <person name="Bellec A."/>
            <person name="Berard A."/>
            <person name="Berges H."/>
            <person name="Blanchet N."/>
            <person name="Boniface M.C."/>
            <person name="Brunel D."/>
            <person name="Catrice O."/>
            <person name="Chaidir N."/>
            <person name="Claudel C."/>
            <person name="Donnadieu C."/>
            <person name="Faraut T."/>
            <person name="Fievet G."/>
            <person name="Helmstetter N."/>
            <person name="King M."/>
            <person name="Knapp S.J."/>
            <person name="Lai Z."/>
            <person name="Le Paslier M.C."/>
            <person name="Lippi Y."/>
            <person name="Lorenzon L."/>
            <person name="Mandel J.R."/>
            <person name="Marage G."/>
            <person name="Marchand G."/>
            <person name="Marquand E."/>
            <person name="Bret-Mestries E."/>
            <person name="Morien E."/>
            <person name="Nambeesan S."/>
            <person name="Nguyen T."/>
            <person name="Pegot-Espagnet P."/>
            <person name="Pouilly N."/>
            <person name="Raftis F."/>
            <person name="Sallet E."/>
            <person name="Schiex T."/>
            <person name="Thomas J."/>
            <person name="Vandecasteele C."/>
            <person name="Vares D."/>
            <person name="Vear F."/>
            <person name="Vautrin S."/>
            <person name="Crespi M."/>
            <person name="Mangin B."/>
            <person name="Burke J.M."/>
            <person name="Salse J."/>
            <person name="Munos S."/>
            <person name="Vincourt P."/>
            <person name="Rieseberg L.H."/>
            <person name="Langlade N.B."/>
        </authorList>
    </citation>
    <scope>NUCLEOTIDE SEQUENCE [LARGE SCALE GENOMIC DNA]</scope>
    <source>
        <strain evidence="12">cv. SF193</strain>
    </source>
</reference>
<dbReference type="InterPro" id="IPR014014">
    <property type="entry name" value="RNA_helicase_DEAD_Q_motif"/>
</dbReference>
<dbReference type="InterPro" id="IPR001650">
    <property type="entry name" value="Helicase_C-like"/>
</dbReference>
<dbReference type="GO" id="GO:0003724">
    <property type="term" value="F:RNA helicase activity"/>
    <property type="evidence" value="ECO:0000318"/>
    <property type="project" value="GO_Central"/>
</dbReference>
<dbReference type="Pfam" id="PF00270">
    <property type="entry name" value="DEAD"/>
    <property type="match status" value="1"/>
</dbReference>
<evidence type="ECO:0000256" key="2">
    <source>
        <dbReference type="ARBA" id="ARBA00022741"/>
    </source>
</evidence>
<dbReference type="InterPro" id="IPR027417">
    <property type="entry name" value="P-loop_NTPase"/>
</dbReference>
<evidence type="ECO:0000256" key="4">
    <source>
        <dbReference type="ARBA" id="ARBA00022806"/>
    </source>
</evidence>
<keyword evidence="2" id="KW-0547">Nucleotide-binding</keyword>
<sequence length="421" mass="47258">MFVTGDTVYTSAVRFEDLDVSPELLRGLYVEMRFERPSKIQSQTLPMILTPPYKSLVAQARNGSGKTTCFVLGMLSRVDPKLGAPQALCICPTRELAIQNMEVLLKLGKYTGITSELALPADKASYIPVAKRAPMTAQVIIGTPGTVNKLVAAKKLGTSFLKILVFDEADHMLAESGFKEDSVRVMKEIVKWSPKCQALLFSATFNDTVQAFVSKFVQDLFQEYNELYVKKEELPLDPVKQYKVNLPDELSKIMVIKDKIMDLGDKIGQTIIFVRTKESACMLHEALVEYGYGVTTIHGNLTQEDRDKVVKEFKDGLTHVLISTDLLARGFDQSKVNLVVNYDLPVDAKNYSEPDNNAYLHRICRAGRFGRKGAAFNLLCGDRDYMIMEKIERHFNHSVTEVPSWTSDEDFKDALRKAGLM</sequence>
<evidence type="ECO:0000259" key="9">
    <source>
        <dbReference type="PROSITE" id="PS51194"/>
    </source>
</evidence>
<dbReference type="InterPro" id="IPR014001">
    <property type="entry name" value="Helicase_ATP-bd"/>
</dbReference>
<dbReference type="FunCoup" id="A0A251TF69">
    <property type="interactions" value="4797"/>
</dbReference>
<dbReference type="GO" id="GO:0016787">
    <property type="term" value="F:hydrolase activity"/>
    <property type="evidence" value="ECO:0007669"/>
    <property type="project" value="UniProtKB-KW"/>
</dbReference>
<dbReference type="InParanoid" id="A0A251TF69"/>
<feature type="short sequence motif" description="Q motif" evidence="7">
    <location>
        <begin position="13"/>
        <end position="42"/>
    </location>
</feature>
<dbReference type="GO" id="GO:0010494">
    <property type="term" value="C:cytoplasmic stress granule"/>
    <property type="evidence" value="ECO:0000318"/>
    <property type="project" value="GO_Central"/>
</dbReference>
<dbReference type="InterPro" id="IPR011545">
    <property type="entry name" value="DEAD/DEAH_box_helicase_dom"/>
</dbReference>
<dbReference type="PROSITE" id="PS51192">
    <property type="entry name" value="HELICASE_ATP_BIND_1"/>
    <property type="match status" value="1"/>
</dbReference>
<protein>
    <recommendedName>
        <fullName evidence="1">RNA helicase</fullName>
        <ecNumber evidence="1">3.6.4.13</ecNumber>
    </recommendedName>
</protein>
<dbReference type="Proteomes" id="UP000215914">
    <property type="component" value="Chromosome 11"/>
</dbReference>
<gene>
    <name evidence="11" type="primary">DBP5</name>
    <name evidence="11" type="ORF">HannXRQ_Chr11g0350701</name>
</gene>
<dbReference type="GO" id="GO:0005524">
    <property type="term" value="F:ATP binding"/>
    <property type="evidence" value="ECO:0007669"/>
    <property type="project" value="UniProtKB-KW"/>
</dbReference>
<dbReference type="AlphaFoldDB" id="A0A251TF69"/>
<proteinExistence type="predicted"/>
<keyword evidence="5" id="KW-0067">ATP-binding</keyword>
<evidence type="ECO:0000259" key="10">
    <source>
        <dbReference type="PROSITE" id="PS51195"/>
    </source>
</evidence>
<evidence type="ECO:0000256" key="7">
    <source>
        <dbReference type="PROSITE-ProRule" id="PRU00552"/>
    </source>
</evidence>
<feature type="domain" description="Helicase ATP-binding" evidence="8">
    <location>
        <begin position="47"/>
        <end position="223"/>
    </location>
</feature>
<name>A0A251TF69_HELAN</name>
<evidence type="ECO:0000313" key="12">
    <source>
        <dbReference type="Proteomes" id="UP000215914"/>
    </source>
</evidence>
<dbReference type="SUPFAM" id="SSF52540">
    <property type="entry name" value="P-loop containing nucleoside triphosphate hydrolases"/>
    <property type="match status" value="1"/>
</dbReference>
<dbReference type="GO" id="GO:0005634">
    <property type="term" value="C:nucleus"/>
    <property type="evidence" value="ECO:0000318"/>
    <property type="project" value="GO_Central"/>
</dbReference>
<dbReference type="SMART" id="SM00490">
    <property type="entry name" value="HELICc"/>
    <property type="match status" value="1"/>
</dbReference>
<dbReference type="Gene3D" id="3.40.50.300">
    <property type="entry name" value="P-loop containing nucleotide triphosphate hydrolases"/>
    <property type="match status" value="2"/>
</dbReference>
<dbReference type="GO" id="GO:0003729">
    <property type="term" value="F:mRNA binding"/>
    <property type="evidence" value="ECO:0000318"/>
    <property type="project" value="GO_Central"/>
</dbReference>
<keyword evidence="3" id="KW-0378">Hydrolase</keyword>
<evidence type="ECO:0000256" key="1">
    <source>
        <dbReference type="ARBA" id="ARBA00012552"/>
    </source>
</evidence>
<dbReference type="PANTHER" id="PTHR47958">
    <property type="entry name" value="ATP-DEPENDENT RNA HELICASE DBP3"/>
    <property type="match status" value="1"/>
</dbReference>
<evidence type="ECO:0000259" key="8">
    <source>
        <dbReference type="PROSITE" id="PS51192"/>
    </source>
</evidence>
<dbReference type="STRING" id="4232.A0A251TF69"/>
<dbReference type="PROSITE" id="PS51194">
    <property type="entry name" value="HELICASE_CTER"/>
    <property type="match status" value="1"/>
</dbReference>
<dbReference type="SMART" id="SM00487">
    <property type="entry name" value="DEXDc"/>
    <property type="match status" value="1"/>
</dbReference>
<dbReference type="OMA" id="HTRKMAG"/>
<dbReference type="PROSITE" id="PS51195">
    <property type="entry name" value="Q_MOTIF"/>
    <property type="match status" value="1"/>
</dbReference>
<evidence type="ECO:0000256" key="6">
    <source>
        <dbReference type="ARBA" id="ARBA00022884"/>
    </source>
</evidence>
<organism evidence="11 12">
    <name type="scientific">Helianthus annuus</name>
    <name type="common">Common sunflower</name>
    <dbReference type="NCBI Taxonomy" id="4232"/>
    <lineage>
        <taxon>Eukaryota</taxon>
        <taxon>Viridiplantae</taxon>
        <taxon>Streptophyta</taxon>
        <taxon>Embryophyta</taxon>
        <taxon>Tracheophyta</taxon>
        <taxon>Spermatophyta</taxon>
        <taxon>Magnoliopsida</taxon>
        <taxon>eudicotyledons</taxon>
        <taxon>Gunneridae</taxon>
        <taxon>Pentapetalae</taxon>
        <taxon>asterids</taxon>
        <taxon>campanulids</taxon>
        <taxon>Asterales</taxon>
        <taxon>Asteraceae</taxon>
        <taxon>Asteroideae</taxon>
        <taxon>Heliantheae alliance</taxon>
        <taxon>Heliantheae</taxon>
        <taxon>Helianthus</taxon>
    </lineage>
</organism>
<keyword evidence="6" id="KW-0694">RNA-binding</keyword>
<dbReference type="EMBL" id="CM007900">
    <property type="protein sequence ID" value="OTG09236.1"/>
    <property type="molecule type" value="Genomic_DNA"/>
</dbReference>
<keyword evidence="4 11" id="KW-0347">Helicase</keyword>